<dbReference type="InterPro" id="IPR046595">
    <property type="entry name" value="DUF6653"/>
</dbReference>
<evidence type="ECO:0000256" key="1">
    <source>
        <dbReference type="SAM" id="Phobius"/>
    </source>
</evidence>
<keyword evidence="1" id="KW-0812">Transmembrane</keyword>
<protein>
    <submittedName>
        <fullName evidence="2">Uncharacterized protein</fullName>
    </submittedName>
</protein>
<accession>A0A7I7JHK4</accession>
<keyword evidence="1" id="KW-0472">Membrane</keyword>
<organism evidence="2 3">
    <name type="scientific">Mycobacterium novum</name>
    <dbReference type="NCBI Taxonomy" id="2492438"/>
    <lineage>
        <taxon>Bacteria</taxon>
        <taxon>Bacillati</taxon>
        <taxon>Actinomycetota</taxon>
        <taxon>Actinomycetes</taxon>
        <taxon>Mycobacteriales</taxon>
        <taxon>Mycobacteriaceae</taxon>
        <taxon>Mycobacterium</taxon>
    </lineage>
</organism>
<keyword evidence="3" id="KW-1185">Reference proteome</keyword>
<evidence type="ECO:0000313" key="3">
    <source>
        <dbReference type="Proteomes" id="UP000466997"/>
    </source>
</evidence>
<evidence type="ECO:0000313" key="2">
    <source>
        <dbReference type="EMBL" id="BBX10968.1"/>
    </source>
</evidence>
<proteinExistence type="predicted"/>
<dbReference type="RefSeq" id="WP_332101761.1">
    <property type="nucleotide sequence ID" value="NZ_AP022562.1"/>
</dbReference>
<dbReference type="Proteomes" id="UP000466997">
    <property type="component" value="Chromosome"/>
</dbReference>
<dbReference type="Pfam" id="PF20358">
    <property type="entry name" value="DUF6653"/>
    <property type="match status" value="1"/>
</dbReference>
<dbReference type="EMBL" id="AP022562">
    <property type="protein sequence ID" value="BBX10968.1"/>
    <property type="molecule type" value="Genomic_DNA"/>
</dbReference>
<reference evidence="2 3" key="1">
    <citation type="journal article" date="2019" name="Emerg. Microbes Infect.">
        <title>Comprehensive subspecies identification of 175 nontuberculous mycobacteria species based on 7547 genomic profiles.</title>
        <authorList>
            <person name="Matsumoto Y."/>
            <person name="Kinjo T."/>
            <person name="Motooka D."/>
            <person name="Nabeya D."/>
            <person name="Jung N."/>
            <person name="Uechi K."/>
            <person name="Horii T."/>
            <person name="Iida T."/>
            <person name="Fujita J."/>
            <person name="Nakamura S."/>
        </authorList>
    </citation>
    <scope>NUCLEOTIDE SEQUENCE [LARGE SCALE GENOMIC DNA]</scope>
    <source>
        <strain evidence="2 3">JCM 6391</strain>
    </source>
</reference>
<feature type="transmembrane region" description="Helical" evidence="1">
    <location>
        <begin position="107"/>
        <end position="128"/>
    </location>
</feature>
<dbReference type="AlphaFoldDB" id="A0A7I7JHK4"/>
<dbReference type="KEGG" id="mnm:MNVM_00490"/>
<gene>
    <name evidence="2" type="ORF">MNVM_00490</name>
</gene>
<keyword evidence="1" id="KW-1133">Transmembrane helix</keyword>
<name>A0A7I7JHK4_9MYCO</name>
<sequence>MTLAGIRRAVFARHANPWSAWSRWATTPLILVPVWRRSWRDAAWVSVWLALNPVIFGEPTDQAAWSTRAMLGEEQWVTDRPRDAALLVNLAGSAATTWALLSARRRRLLPTVAATAAAMTLTMGYWALMVRYFDRRRYRGEHG</sequence>